<protein>
    <submittedName>
        <fullName evidence="1">Uncharacterized protein</fullName>
    </submittedName>
</protein>
<keyword evidence="2" id="KW-1185">Reference proteome</keyword>
<dbReference type="EMBL" id="OR613467">
    <property type="protein sequence ID" value="WNT44372.1"/>
    <property type="molecule type" value="Genomic_DNA"/>
</dbReference>
<dbReference type="Proteomes" id="UP001305869">
    <property type="component" value="Segment"/>
</dbReference>
<evidence type="ECO:0000313" key="1">
    <source>
        <dbReference type="EMBL" id="WNT44372.1"/>
    </source>
</evidence>
<accession>A0AA96SDU7</accession>
<name>A0AA96SDU7_9CAUD</name>
<organism evidence="1 2">
    <name type="scientific">Microbacterium phage Mabodamaca</name>
    <dbReference type="NCBI Taxonomy" id="3078574"/>
    <lineage>
        <taxon>Viruses</taxon>
        <taxon>Duplodnaviria</taxon>
        <taxon>Heunggongvirae</taxon>
        <taxon>Uroviricota</taxon>
        <taxon>Caudoviricetes</taxon>
        <taxon>Casidaviridae</taxon>
        <taxon>Mabodamacavirus</taxon>
        <taxon>Mabodamacavirus mabodamaca</taxon>
    </lineage>
</organism>
<proteinExistence type="predicted"/>
<evidence type="ECO:0000313" key="2">
    <source>
        <dbReference type="Proteomes" id="UP001305869"/>
    </source>
</evidence>
<sequence>MTTMTEPTFSPIEDERDPRDFLPTFPGLDELLASPAWADASIPGQAASRVLRFTGAYSDAYDGIIVLTFRDDLVDLVAVRATPGHDPLPLELDTLEPADVADWLDRWVRF</sequence>
<reference evidence="1 2" key="1">
    <citation type="submission" date="2023-09" db="EMBL/GenBank/DDBJ databases">
        <authorList>
            <person name="Astacio K.C."/>
            <person name="Barreto J.C."/>
            <person name="Colon C.A."/>
            <person name="Dejesus A.I."/>
            <person name="Gragirenes D.A."/>
            <person name="Navarro A."/>
            <person name="Negron R.A."/>
            <person name="Nunez P.S."/>
            <person name="Ortiz C.A."/>
            <person name="Ortiz A.Y."/>
            <person name="Roman V.A."/>
            <person name="Sanchez M.A."/>
            <person name="Serrano K.M."/>
            <person name="Klyczek K."/>
            <person name="Ko C."/>
            <person name="Russell D.A."/>
            <person name="Jacobs-Sera D."/>
            <person name="Hatfull G.F."/>
        </authorList>
    </citation>
    <scope>NUCLEOTIDE SEQUENCE [LARGE SCALE GENOMIC DNA]</scope>
</reference>
<gene>
    <name evidence="1" type="primary">56</name>
    <name evidence="1" type="ORF">SEA_MABODAMACA_56</name>
</gene>